<protein>
    <submittedName>
        <fullName evidence="6">Pyrimidine-nucleoside phosphorylase</fullName>
        <ecNumber evidence="6">2.4.2.2</ecNumber>
    </submittedName>
</protein>
<name>A0A9E2BGE8_PSYF1</name>
<dbReference type="EMBL" id="QLTW01000042">
    <property type="protein sequence ID" value="MBT9145037.1"/>
    <property type="molecule type" value="Genomic_DNA"/>
</dbReference>
<dbReference type="Gene3D" id="1.20.970.10">
    <property type="entry name" value="Transferase, Pyrimidine Nucleoside Phosphorylase, Chain C"/>
    <property type="match status" value="1"/>
</dbReference>
<dbReference type="GO" id="GO:0009032">
    <property type="term" value="F:thymidine phosphorylase activity"/>
    <property type="evidence" value="ECO:0007669"/>
    <property type="project" value="TreeGrafter"/>
</dbReference>
<accession>A0A9E2BGE8</accession>
<evidence type="ECO:0000256" key="1">
    <source>
        <dbReference type="ARBA" id="ARBA00006915"/>
    </source>
</evidence>
<evidence type="ECO:0000256" key="4">
    <source>
        <dbReference type="ARBA" id="ARBA00022679"/>
    </source>
</evidence>
<evidence type="ECO:0000313" key="7">
    <source>
        <dbReference type="Proteomes" id="UP000811545"/>
    </source>
</evidence>
<comment type="subunit">
    <text evidence="2">Homodimer.</text>
</comment>
<dbReference type="Pfam" id="PF02885">
    <property type="entry name" value="Glycos_trans_3N"/>
    <property type="match status" value="1"/>
</dbReference>
<evidence type="ECO:0000256" key="3">
    <source>
        <dbReference type="ARBA" id="ARBA00022676"/>
    </source>
</evidence>
<dbReference type="InterPro" id="IPR017459">
    <property type="entry name" value="Glycosyl_Trfase_fam3_N_dom"/>
</dbReference>
<dbReference type="SUPFAM" id="SSF54680">
    <property type="entry name" value="Pyrimidine nucleoside phosphorylase C-terminal domain"/>
    <property type="match status" value="1"/>
</dbReference>
<reference evidence="6 7" key="1">
    <citation type="journal article" date="2021" name="bioRxiv">
        <title>Unique metabolic strategies in Hadean analogues reveal hints for primordial physiology.</title>
        <authorList>
            <person name="Nobu M.K."/>
            <person name="Nakai R."/>
            <person name="Tamazawa S."/>
            <person name="Mori H."/>
            <person name="Toyoda A."/>
            <person name="Ijiri A."/>
            <person name="Suzuki S."/>
            <person name="Kurokawa K."/>
            <person name="Kamagata Y."/>
            <person name="Tamaki H."/>
        </authorList>
    </citation>
    <scope>NUCLEOTIDE SEQUENCE [LARGE SCALE GENOMIC DNA]</scope>
    <source>
        <strain evidence="6">BS525</strain>
    </source>
</reference>
<organism evidence="6 7">
    <name type="scientific">Psychracetigena formicireducens</name>
    <dbReference type="NCBI Taxonomy" id="2986056"/>
    <lineage>
        <taxon>Bacteria</taxon>
        <taxon>Bacillati</taxon>
        <taxon>Candidatus Lithacetigenota</taxon>
        <taxon>Candidatus Psychracetigena</taxon>
    </lineage>
</organism>
<dbReference type="PANTHER" id="PTHR10515">
    <property type="entry name" value="THYMIDINE PHOSPHORYLASE"/>
    <property type="match status" value="1"/>
</dbReference>
<evidence type="ECO:0000313" key="6">
    <source>
        <dbReference type="EMBL" id="MBT9145037.1"/>
    </source>
</evidence>
<feature type="domain" description="Pyrimidine nucleoside phosphorylase C-terminal" evidence="5">
    <location>
        <begin position="345"/>
        <end position="419"/>
    </location>
</feature>
<dbReference type="Gene3D" id="3.40.1030.10">
    <property type="entry name" value="Nucleoside phosphorylase/phosphoribosyltransferase catalytic domain"/>
    <property type="match status" value="1"/>
</dbReference>
<dbReference type="Gene3D" id="3.90.1170.30">
    <property type="entry name" value="Pyrimidine nucleoside phosphorylase-like, C-terminal domain"/>
    <property type="match status" value="1"/>
</dbReference>
<dbReference type="InterPro" id="IPR000312">
    <property type="entry name" value="Glycosyl_Trfase_fam3"/>
</dbReference>
<dbReference type="GO" id="GO:0006206">
    <property type="term" value="P:pyrimidine nucleobase metabolic process"/>
    <property type="evidence" value="ECO:0007669"/>
    <property type="project" value="InterPro"/>
</dbReference>
<comment type="caution">
    <text evidence="6">The sequence shown here is derived from an EMBL/GenBank/DDBJ whole genome shotgun (WGS) entry which is preliminary data.</text>
</comment>
<dbReference type="Proteomes" id="UP000811545">
    <property type="component" value="Unassembled WGS sequence"/>
</dbReference>
<proteinExistence type="inferred from homology"/>
<sequence>MLPQEFIRKKRDGESQTLEELREFFSSYLNGEIPDYQVSAWLMAVCFRGMSEEETLYLTQVMAESGEILDLSSIAPNAVDKHSTGGVGDKTSIVLAPLMAHLGLKIAKMSGRGLGHSGGTIDKLESIPGFKTSLNKEEIFEGLEKVGCVMVSQSQDLAPLDGKLYALRDVTATVESIPLIASSIMSKKLAGGAKSIVLDVKVGKGAFMKTLDKALALSYLMVGIGKKADRNMIAILSQMDEPLGYKTGNNLEIMEVIDTLKGKGPADLIEVVAVTGAYMLLMGGKASSIEEGKELISKTLESGLAVERFSQMVAYQGGNPNVVDDYKLIPYAQYKEIIVSPETGLVKEIDAYKVGVANIITGAGRKKKGDEIDHKAGVVVRKKIGDKISKNEPIFDLYSSDDQKIEEAAKYLEDGFEISQEPVARSKHILGIVS</sequence>
<dbReference type="InterPro" id="IPR036320">
    <property type="entry name" value="Glycosyl_Trfase_fam3_N_dom_sf"/>
</dbReference>
<evidence type="ECO:0000259" key="5">
    <source>
        <dbReference type="SMART" id="SM00941"/>
    </source>
</evidence>
<gene>
    <name evidence="6" type="primary">pdp</name>
    <name evidence="6" type="ORF">DDT42_00901</name>
</gene>
<dbReference type="EC" id="2.4.2.2" evidence="6"/>
<dbReference type="SMART" id="SM00941">
    <property type="entry name" value="PYNP_C"/>
    <property type="match status" value="1"/>
</dbReference>
<dbReference type="SUPFAM" id="SSF47648">
    <property type="entry name" value="Nucleoside phosphorylase/phosphoribosyltransferase N-terminal domain"/>
    <property type="match status" value="1"/>
</dbReference>
<keyword evidence="3 6" id="KW-0328">Glycosyltransferase</keyword>
<dbReference type="SUPFAM" id="SSF52418">
    <property type="entry name" value="Nucleoside phosphorylase/phosphoribosyltransferase catalytic domain"/>
    <property type="match status" value="1"/>
</dbReference>
<comment type="similarity">
    <text evidence="1">Belongs to the thymidine/pyrimidine-nucleoside phosphorylase family.</text>
</comment>
<dbReference type="AlphaFoldDB" id="A0A9E2BGE8"/>
<dbReference type="InterPro" id="IPR035902">
    <property type="entry name" value="Nuc_phospho_transferase"/>
</dbReference>
<dbReference type="NCBIfam" id="NF004490">
    <property type="entry name" value="PRK05820.1"/>
    <property type="match status" value="1"/>
</dbReference>
<dbReference type="FunFam" id="3.40.1030.10:FF:000003">
    <property type="entry name" value="Pyrimidine-nucleoside phosphorylase"/>
    <property type="match status" value="1"/>
</dbReference>
<dbReference type="InterPro" id="IPR018090">
    <property type="entry name" value="Pyrmidine_PPas_bac/euk"/>
</dbReference>
<dbReference type="Pfam" id="PF07831">
    <property type="entry name" value="PYNP_C"/>
    <property type="match status" value="1"/>
</dbReference>
<dbReference type="PANTHER" id="PTHR10515:SF0">
    <property type="entry name" value="THYMIDINE PHOSPHORYLASE"/>
    <property type="match status" value="1"/>
</dbReference>
<dbReference type="Pfam" id="PF00591">
    <property type="entry name" value="Glycos_transf_3"/>
    <property type="match status" value="1"/>
</dbReference>
<dbReference type="NCBIfam" id="TIGR02644">
    <property type="entry name" value="Y_phosphoryl"/>
    <property type="match status" value="1"/>
</dbReference>
<evidence type="ECO:0000256" key="2">
    <source>
        <dbReference type="ARBA" id="ARBA00011738"/>
    </source>
</evidence>
<dbReference type="GO" id="GO:0005829">
    <property type="term" value="C:cytosol"/>
    <property type="evidence" value="ECO:0007669"/>
    <property type="project" value="TreeGrafter"/>
</dbReference>
<dbReference type="InterPro" id="IPR013102">
    <property type="entry name" value="PYNP_C"/>
</dbReference>
<dbReference type="InterPro" id="IPR000053">
    <property type="entry name" value="Thymidine/pyrmidine_PPase"/>
</dbReference>
<dbReference type="PIRSF" id="PIRSF000478">
    <property type="entry name" value="TP_PyNP"/>
    <property type="match status" value="1"/>
</dbReference>
<dbReference type="GO" id="GO:0004645">
    <property type="term" value="F:1,4-alpha-oligoglucan phosphorylase activity"/>
    <property type="evidence" value="ECO:0007669"/>
    <property type="project" value="InterPro"/>
</dbReference>
<dbReference type="InterPro" id="IPR036566">
    <property type="entry name" value="PYNP-like_C_sf"/>
</dbReference>
<keyword evidence="4 6" id="KW-0808">Transferase</keyword>
<dbReference type="GO" id="GO:0006213">
    <property type="term" value="P:pyrimidine nucleoside metabolic process"/>
    <property type="evidence" value="ECO:0007669"/>
    <property type="project" value="InterPro"/>
</dbReference>